<evidence type="ECO:0000256" key="10">
    <source>
        <dbReference type="ARBA" id="ARBA00023002"/>
    </source>
</evidence>
<gene>
    <name evidence="17" type="ORF">CEUTPL_LOCUS13549</name>
</gene>
<evidence type="ECO:0000256" key="1">
    <source>
        <dbReference type="ARBA" id="ARBA00001971"/>
    </source>
</evidence>
<evidence type="ECO:0000256" key="6">
    <source>
        <dbReference type="ARBA" id="ARBA00022617"/>
    </source>
</evidence>
<dbReference type="AlphaFoldDB" id="A0A9N9MXZ3"/>
<dbReference type="SUPFAM" id="SSF48264">
    <property type="entry name" value="Cytochrome P450"/>
    <property type="match status" value="1"/>
</dbReference>
<comment type="similarity">
    <text evidence="5 15">Belongs to the cytochrome P450 family.</text>
</comment>
<keyword evidence="16" id="KW-1133">Transmembrane helix</keyword>
<evidence type="ECO:0000256" key="11">
    <source>
        <dbReference type="ARBA" id="ARBA00023004"/>
    </source>
</evidence>
<feature type="binding site" description="axial binding residue" evidence="14">
    <location>
        <position position="434"/>
    </location>
    <ligand>
        <name>heme</name>
        <dbReference type="ChEBI" id="CHEBI:30413"/>
    </ligand>
    <ligandPart>
        <name>Fe</name>
        <dbReference type="ChEBI" id="CHEBI:18248"/>
    </ligandPart>
</feature>
<dbReference type="PRINTS" id="PR00385">
    <property type="entry name" value="P450"/>
</dbReference>
<evidence type="ECO:0000256" key="13">
    <source>
        <dbReference type="ARBA" id="ARBA00023136"/>
    </source>
</evidence>
<keyword evidence="11 14" id="KW-0408">Iron</keyword>
<comment type="function">
    <text evidence="2">May be involved in the metabolism of insect hormones and in the breakdown of synthetic insecticides.</text>
</comment>
<keyword evidence="16" id="KW-0812">Transmembrane</keyword>
<keyword evidence="10 15" id="KW-0560">Oxidoreductase</keyword>
<dbReference type="InterPro" id="IPR001128">
    <property type="entry name" value="Cyt_P450"/>
</dbReference>
<dbReference type="PANTHER" id="PTHR24291">
    <property type="entry name" value="CYTOCHROME P450 FAMILY 4"/>
    <property type="match status" value="1"/>
</dbReference>
<keyword evidence="13 16" id="KW-0472">Membrane</keyword>
<comment type="cofactor">
    <cofactor evidence="1 14">
        <name>heme</name>
        <dbReference type="ChEBI" id="CHEBI:30413"/>
    </cofactor>
</comment>
<evidence type="ECO:0000256" key="16">
    <source>
        <dbReference type="SAM" id="Phobius"/>
    </source>
</evidence>
<evidence type="ECO:0000256" key="12">
    <source>
        <dbReference type="ARBA" id="ARBA00023033"/>
    </source>
</evidence>
<organism evidence="17 18">
    <name type="scientific">Ceutorhynchus assimilis</name>
    <name type="common">cabbage seed weevil</name>
    <dbReference type="NCBI Taxonomy" id="467358"/>
    <lineage>
        <taxon>Eukaryota</taxon>
        <taxon>Metazoa</taxon>
        <taxon>Ecdysozoa</taxon>
        <taxon>Arthropoda</taxon>
        <taxon>Hexapoda</taxon>
        <taxon>Insecta</taxon>
        <taxon>Pterygota</taxon>
        <taxon>Neoptera</taxon>
        <taxon>Endopterygota</taxon>
        <taxon>Coleoptera</taxon>
        <taxon>Polyphaga</taxon>
        <taxon>Cucujiformia</taxon>
        <taxon>Curculionidae</taxon>
        <taxon>Ceutorhynchinae</taxon>
        <taxon>Ceutorhynchus</taxon>
    </lineage>
</organism>
<keyword evidence="8" id="KW-0256">Endoplasmic reticulum</keyword>
<dbReference type="GO" id="GO:0004497">
    <property type="term" value="F:monooxygenase activity"/>
    <property type="evidence" value="ECO:0007669"/>
    <property type="project" value="UniProtKB-KW"/>
</dbReference>
<evidence type="ECO:0000256" key="7">
    <source>
        <dbReference type="ARBA" id="ARBA00022723"/>
    </source>
</evidence>
<evidence type="ECO:0000256" key="15">
    <source>
        <dbReference type="RuleBase" id="RU000461"/>
    </source>
</evidence>
<dbReference type="PANTHER" id="PTHR24291:SF189">
    <property type="entry name" value="CYTOCHROME P450 4C3-RELATED"/>
    <property type="match status" value="1"/>
</dbReference>
<dbReference type="Proteomes" id="UP001152799">
    <property type="component" value="Chromosome 9"/>
</dbReference>
<dbReference type="InterPro" id="IPR017972">
    <property type="entry name" value="Cyt_P450_CS"/>
</dbReference>
<evidence type="ECO:0000313" key="18">
    <source>
        <dbReference type="Proteomes" id="UP001152799"/>
    </source>
</evidence>
<evidence type="ECO:0000256" key="4">
    <source>
        <dbReference type="ARBA" id="ARBA00004406"/>
    </source>
</evidence>
<evidence type="ECO:0000256" key="14">
    <source>
        <dbReference type="PIRSR" id="PIRSR602401-1"/>
    </source>
</evidence>
<evidence type="ECO:0000256" key="8">
    <source>
        <dbReference type="ARBA" id="ARBA00022824"/>
    </source>
</evidence>
<dbReference type="InterPro" id="IPR050196">
    <property type="entry name" value="Cytochrome_P450_Monoox"/>
</dbReference>
<keyword evidence="6 14" id="KW-0349">Heme</keyword>
<dbReference type="InterPro" id="IPR002401">
    <property type="entry name" value="Cyt_P450_E_grp-I"/>
</dbReference>
<dbReference type="Pfam" id="PF00067">
    <property type="entry name" value="p450"/>
    <property type="match status" value="1"/>
</dbReference>
<dbReference type="PROSITE" id="PS00086">
    <property type="entry name" value="CYTOCHROME_P450"/>
    <property type="match status" value="1"/>
</dbReference>
<dbReference type="GO" id="GO:0005789">
    <property type="term" value="C:endoplasmic reticulum membrane"/>
    <property type="evidence" value="ECO:0007669"/>
    <property type="project" value="UniProtKB-SubCell"/>
</dbReference>
<keyword evidence="18" id="KW-1185">Reference proteome</keyword>
<dbReference type="InterPro" id="IPR036396">
    <property type="entry name" value="Cyt_P450_sf"/>
</dbReference>
<dbReference type="GO" id="GO:0016705">
    <property type="term" value="F:oxidoreductase activity, acting on paired donors, with incorporation or reduction of molecular oxygen"/>
    <property type="evidence" value="ECO:0007669"/>
    <property type="project" value="InterPro"/>
</dbReference>
<evidence type="ECO:0000256" key="9">
    <source>
        <dbReference type="ARBA" id="ARBA00022848"/>
    </source>
</evidence>
<dbReference type="PRINTS" id="PR00463">
    <property type="entry name" value="EP450I"/>
</dbReference>
<evidence type="ECO:0008006" key="19">
    <source>
        <dbReference type="Google" id="ProtNLM"/>
    </source>
</evidence>
<sequence length="491" mass="57294">MIISLYLIGFCTCVFYLHFVYRNWRYLKFSWQVKNGFWYPILPLIGNTYVTLFSDSLNVTSLAQWIDKIKGFPFSLWYGNKYTYITRDAKEIKIIVNHPKCINKSLMYDKFKFFFEHSIFSVPDETWKKQRKHFVTGFKSSILKNNIYVYYNHSNQMIEDLKSVKIPKDIFWYFARYAIQSFFLGNTGISDYLPSFEIDTVGDNIFRIHDLLNSLIALPFISPKLWLAIFPAGKKVTKLLQKSEDIIKNGLEHKRKMLKEKQEYFENTKDFFELCLTYGADDLDDRKRIQQVDLFASAASDTTGNALAFTFILLGMHQEIQAKLYEEVMEVVGDKDITHQDLPNLKYTEAVICETMRLFPSVPLIGRLCNEDINLGTKILPKGSSCMFSILHLHRDPQYWPDPLKFDPSRFLPENQSKINPSSFMAFSAGPRDCLGKTQALAMMKVTVANVVRYFKITSKHKCFEEFTLESCLTMKTKESPNCRFSARKKL</sequence>
<reference evidence="17" key="1">
    <citation type="submission" date="2022-01" db="EMBL/GenBank/DDBJ databases">
        <authorList>
            <person name="King R."/>
        </authorList>
    </citation>
    <scope>NUCLEOTIDE SEQUENCE</scope>
</reference>
<dbReference type="Gene3D" id="1.10.630.10">
    <property type="entry name" value="Cytochrome P450"/>
    <property type="match status" value="1"/>
</dbReference>
<comment type="subcellular location">
    <subcellularLocation>
        <location evidence="4">Endoplasmic reticulum membrane</location>
        <topology evidence="4">Peripheral membrane protein</topology>
    </subcellularLocation>
    <subcellularLocation>
        <location evidence="3">Microsome membrane</location>
        <topology evidence="3">Peripheral membrane protein</topology>
    </subcellularLocation>
</comment>
<keyword evidence="9" id="KW-0492">Microsome</keyword>
<dbReference type="EMBL" id="OU892285">
    <property type="protein sequence ID" value="CAG9773150.1"/>
    <property type="molecule type" value="Genomic_DNA"/>
</dbReference>
<keyword evidence="12 15" id="KW-0503">Monooxygenase</keyword>
<accession>A0A9N9MXZ3</accession>
<evidence type="ECO:0000313" key="17">
    <source>
        <dbReference type="EMBL" id="CAG9773150.1"/>
    </source>
</evidence>
<keyword evidence="7 14" id="KW-0479">Metal-binding</keyword>
<dbReference type="GO" id="GO:0020037">
    <property type="term" value="F:heme binding"/>
    <property type="evidence" value="ECO:0007669"/>
    <property type="project" value="InterPro"/>
</dbReference>
<protein>
    <recommendedName>
        <fullName evidence="19">Cytochrome P450</fullName>
    </recommendedName>
</protein>
<evidence type="ECO:0000256" key="5">
    <source>
        <dbReference type="ARBA" id="ARBA00010617"/>
    </source>
</evidence>
<proteinExistence type="inferred from homology"/>
<evidence type="ECO:0000256" key="3">
    <source>
        <dbReference type="ARBA" id="ARBA00004174"/>
    </source>
</evidence>
<dbReference type="OrthoDB" id="1470350at2759"/>
<feature type="transmembrane region" description="Helical" evidence="16">
    <location>
        <begin position="6"/>
        <end position="24"/>
    </location>
</feature>
<dbReference type="GO" id="GO:0005506">
    <property type="term" value="F:iron ion binding"/>
    <property type="evidence" value="ECO:0007669"/>
    <property type="project" value="InterPro"/>
</dbReference>
<evidence type="ECO:0000256" key="2">
    <source>
        <dbReference type="ARBA" id="ARBA00003690"/>
    </source>
</evidence>
<name>A0A9N9MXZ3_9CUCU</name>